<reference evidence="2" key="1">
    <citation type="journal article" date="2019" name="Int. J. Syst. Evol. Microbiol.">
        <title>The Global Catalogue of Microorganisms (GCM) 10K type strain sequencing project: providing services to taxonomists for standard genome sequencing and annotation.</title>
        <authorList>
            <consortium name="The Broad Institute Genomics Platform"/>
            <consortium name="The Broad Institute Genome Sequencing Center for Infectious Disease"/>
            <person name="Wu L."/>
            <person name="Ma J."/>
        </authorList>
    </citation>
    <scope>NUCLEOTIDE SEQUENCE [LARGE SCALE GENOMIC DNA]</scope>
    <source>
        <strain evidence="2">KCTC 33842</strain>
    </source>
</reference>
<evidence type="ECO:0000313" key="2">
    <source>
        <dbReference type="Proteomes" id="UP001597475"/>
    </source>
</evidence>
<accession>A0ABW5P0Q0</accession>
<gene>
    <name evidence="1" type="ORF">ACFSR9_04535</name>
</gene>
<protein>
    <recommendedName>
        <fullName evidence="3">Lipoprotein</fullName>
    </recommendedName>
</protein>
<organism evidence="1 2">
    <name type="scientific">Deinococcus taklimakanensis</name>
    <dbReference type="NCBI Taxonomy" id="536443"/>
    <lineage>
        <taxon>Bacteria</taxon>
        <taxon>Thermotogati</taxon>
        <taxon>Deinococcota</taxon>
        <taxon>Deinococci</taxon>
        <taxon>Deinococcales</taxon>
        <taxon>Deinococcaceae</taxon>
        <taxon>Deinococcus</taxon>
    </lineage>
</organism>
<evidence type="ECO:0008006" key="3">
    <source>
        <dbReference type="Google" id="ProtNLM"/>
    </source>
</evidence>
<keyword evidence="2" id="KW-1185">Reference proteome</keyword>
<comment type="caution">
    <text evidence="1">The sequence shown here is derived from an EMBL/GenBank/DDBJ whole genome shotgun (WGS) entry which is preliminary data.</text>
</comment>
<dbReference type="Proteomes" id="UP001597475">
    <property type="component" value="Unassembled WGS sequence"/>
</dbReference>
<evidence type="ECO:0000313" key="1">
    <source>
        <dbReference type="EMBL" id="MFD2608709.1"/>
    </source>
</evidence>
<dbReference type="EMBL" id="JBHUMK010000014">
    <property type="protein sequence ID" value="MFD2608709.1"/>
    <property type="molecule type" value="Genomic_DNA"/>
</dbReference>
<proteinExistence type="predicted"/>
<name>A0ABW5P0Q0_9DEIO</name>
<sequence length="129" mass="14281">MLLLPLVLSACQDREARAQNAELSRRVAALERGVTALKLKVEAGPVPDADAQSVTMQAAAQNCANDLTRALELYRQDSIERRYPTRAELTLPDACAEQRVRWEKLEPQAYTFTLLGAAGQELTRQSNGR</sequence>
<dbReference type="RefSeq" id="WP_386843468.1">
    <property type="nucleotide sequence ID" value="NZ_JBHUMK010000014.1"/>
</dbReference>